<evidence type="ECO:0000313" key="2">
    <source>
        <dbReference type="Proteomes" id="UP000823749"/>
    </source>
</evidence>
<organism evidence="1 2">
    <name type="scientific">Rhododendron griersonianum</name>
    <dbReference type="NCBI Taxonomy" id="479676"/>
    <lineage>
        <taxon>Eukaryota</taxon>
        <taxon>Viridiplantae</taxon>
        <taxon>Streptophyta</taxon>
        <taxon>Embryophyta</taxon>
        <taxon>Tracheophyta</taxon>
        <taxon>Spermatophyta</taxon>
        <taxon>Magnoliopsida</taxon>
        <taxon>eudicotyledons</taxon>
        <taxon>Gunneridae</taxon>
        <taxon>Pentapetalae</taxon>
        <taxon>asterids</taxon>
        <taxon>Ericales</taxon>
        <taxon>Ericaceae</taxon>
        <taxon>Ericoideae</taxon>
        <taxon>Rhodoreae</taxon>
        <taxon>Rhododendron</taxon>
    </lineage>
</organism>
<sequence>MVEVLRKILNKNGLLMTRKMMTMIQRKMKLAAVTAELALKLMLWMMQAVPAAYGHLKMKYFLNQGARARADGMPLLRHLLVQIGGVGTPGARVRKEGNKHELNNCCKLDIFWNIFWDLCCILCTLC</sequence>
<gene>
    <name evidence="1" type="ORF">RHGRI_021875</name>
</gene>
<comment type="caution">
    <text evidence="1">The sequence shown here is derived from an EMBL/GenBank/DDBJ whole genome shotgun (WGS) entry which is preliminary data.</text>
</comment>
<accession>A0AAV6JR71</accession>
<keyword evidence="2" id="KW-1185">Reference proteome</keyword>
<name>A0AAV6JR71_9ERIC</name>
<proteinExistence type="predicted"/>
<reference evidence="1" key="1">
    <citation type="submission" date="2020-08" db="EMBL/GenBank/DDBJ databases">
        <title>Plant Genome Project.</title>
        <authorList>
            <person name="Zhang R.-G."/>
        </authorList>
    </citation>
    <scope>NUCLEOTIDE SEQUENCE</scope>
    <source>
        <strain evidence="1">WSP0</strain>
        <tissue evidence="1">Leaf</tissue>
    </source>
</reference>
<protein>
    <submittedName>
        <fullName evidence="1">Uncharacterized protein</fullName>
    </submittedName>
</protein>
<dbReference type="AlphaFoldDB" id="A0AAV6JR71"/>
<dbReference type="Proteomes" id="UP000823749">
    <property type="component" value="Chromosome 7"/>
</dbReference>
<evidence type="ECO:0000313" key="1">
    <source>
        <dbReference type="EMBL" id="KAG5542159.1"/>
    </source>
</evidence>
<dbReference type="EMBL" id="JACTNZ010000007">
    <property type="protein sequence ID" value="KAG5542159.1"/>
    <property type="molecule type" value="Genomic_DNA"/>
</dbReference>